<dbReference type="PROSITE" id="PS50994">
    <property type="entry name" value="INTEGRASE"/>
    <property type="match status" value="1"/>
</dbReference>
<dbReference type="InterPro" id="IPR036397">
    <property type="entry name" value="RNaseH_sf"/>
</dbReference>
<evidence type="ECO:0000313" key="5">
    <source>
        <dbReference type="Proteomes" id="UP000472271"/>
    </source>
</evidence>
<reference evidence="4" key="1">
    <citation type="submission" date="2019-06" db="EMBL/GenBank/DDBJ databases">
        <authorList>
            <consortium name="Wellcome Sanger Institute Data Sharing"/>
        </authorList>
    </citation>
    <scope>NUCLEOTIDE SEQUENCE [LARGE SCALE GENOMIC DNA]</scope>
</reference>
<dbReference type="InterPro" id="IPR050951">
    <property type="entry name" value="Retrovirus_Pol_polyprotein"/>
</dbReference>
<dbReference type="Ensembl" id="ENSSORT00005053598.1">
    <property type="protein sequence ID" value="ENSSORP00005052352.1"/>
    <property type="gene ID" value="ENSSORG00005023599.1"/>
</dbReference>
<dbReference type="Pfam" id="PF17921">
    <property type="entry name" value="Integrase_H2C2"/>
    <property type="match status" value="1"/>
</dbReference>
<dbReference type="Proteomes" id="UP000472271">
    <property type="component" value="Chromosome 6"/>
</dbReference>
<dbReference type="AlphaFoldDB" id="A0A673CI67"/>
<dbReference type="InterPro" id="IPR001584">
    <property type="entry name" value="Integrase_cat-core"/>
</dbReference>
<reference evidence="4" key="3">
    <citation type="submission" date="2025-09" db="UniProtKB">
        <authorList>
            <consortium name="Ensembl"/>
        </authorList>
    </citation>
    <scope>IDENTIFICATION</scope>
</reference>
<dbReference type="Pfam" id="PF00665">
    <property type="entry name" value="rve"/>
    <property type="match status" value="1"/>
</dbReference>
<dbReference type="InterPro" id="IPR012337">
    <property type="entry name" value="RNaseH-like_sf"/>
</dbReference>
<evidence type="ECO:0000256" key="1">
    <source>
        <dbReference type="ARBA" id="ARBA00039658"/>
    </source>
</evidence>
<dbReference type="InParanoid" id="A0A673CI67"/>
<dbReference type="Gene3D" id="1.10.340.70">
    <property type="match status" value="1"/>
</dbReference>
<sequence>MAAVEKVLPLSILRKREKMRRRLPTDFIYCDRPSTSNCSNKDTSTSLESKSTSLELKMSVYKEQMEMLIKYLRTGRYRAGLDKAQKRNIRNQTKNHFLDSNNQLMYRKTATLSLKVVVCPAEVKDILRQYHVSAVGGHSGINTTMGKIVQHYWWQAMKADVVEYVSTCPNCQIYKKLRTQAPKLNCVTVNKPLELVGMDLMGPHPETARGHKYILMFTDYFTKFMDFFPLSTKSAQGVAEGIKTFVSRWGTPARLLSDQGREFVAEVNTALCAEFGIKCSVTSAYHPQTNGLNDRTNQTLKVRISKLINDQQNNWDDYLHNLAAPKDEDDEKPVTLTLNASDTSAHNETSSSSDVSTLPPPSPARTSTQPPPDPVHAALLHRQRKLNLYTSFTNYLNSVLQKLPEADANKLMKDIHGQMMSYM</sequence>
<name>A0A673CI67_9TELE</name>
<feature type="domain" description="Integrase catalytic" evidence="3">
    <location>
        <begin position="188"/>
        <end position="371"/>
    </location>
</feature>
<evidence type="ECO:0000256" key="2">
    <source>
        <dbReference type="SAM" id="MobiDB-lite"/>
    </source>
</evidence>
<feature type="region of interest" description="Disordered" evidence="2">
    <location>
        <begin position="339"/>
        <end position="375"/>
    </location>
</feature>
<organism evidence="4 5">
    <name type="scientific">Sphaeramia orbicularis</name>
    <name type="common">orbiculate cardinalfish</name>
    <dbReference type="NCBI Taxonomy" id="375764"/>
    <lineage>
        <taxon>Eukaryota</taxon>
        <taxon>Metazoa</taxon>
        <taxon>Chordata</taxon>
        <taxon>Craniata</taxon>
        <taxon>Vertebrata</taxon>
        <taxon>Euteleostomi</taxon>
        <taxon>Actinopterygii</taxon>
        <taxon>Neopterygii</taxon>
        <taxon>Teleostei</taxon>
        <taxon>Neoteleostei</taxon>
        <taxon>Acanthomorphata</taxon>
        <taxon>Gobiaria</taxon>
        <taxon>Kurtiformes</taxon>
        <taxon>Apogonoidei</taxon>
        <taxon>Apogonidae</taxon>
        <taxon>Apogoninae</taxon>
        <taxon>Sphaeramia</taxon>
    </lineage>
</organism>
<dbReference type="InterPro" id="IPR041588">
    <property type="entry name" value="Integrase_H2C2"/>
</dbReference>
<dbReference type="PANTHER" id="PTHR37984:SF5">
    <property type="entry name" value="PROTEIN NYNRIN-LIKE"/>
    <property type="match status" value="1"/>
</dbReference>
<protein>
    <recommendedName>
        <fullName evidence="1">Gypsy retrotransposon integrase-like protein 1</fullName>
    </recommendedName>
</protein>
<keyword evidence="5" id="KW-1185">Reference proteome</keyword>
<dbReference type="Gene3D" id="3.30.420.10">
    <property type="entry name" value="Ribonuclease H-like superfamily/Ribonuclease H"/>
    <property type="match status" value="1"/>
</dbReference>
<dbReference type="FunFam" id="1.10.340.70:FF:000001">
    <property type="entry name" value="Retrovirus-related Pol polyprotein from transposon gypsy-like Protein"/>
    <property type="match status" value="1"/>
</dbReference>
<reference evidence="4" key="2">
    <citation type="submission" date="2025-08" db="UniProtKB">
        <authorList>
            <consortium name="Ensembl"/>
        </authorList>
    </citation>
    <scope>IDENTIFICATION</scope>
</reference>
<evidence type="ECO:0000259" key="3">
    <source>
        <dbReference type="PROSITE" id="PS50994"/>
    </source>
</evidence>
<dbReference type="SUPFAM" id="SSF53098">
    <property type="entry name" value="Ribonuclease H-like"/>
    <property type="match status" value="1"/>
</dbReference>
<accession>A0A673CI67</accession>
<dbReference type="GO" id="GO:0015074">
    <property type="term" value="P:DNA integration"/>
    <property type="evidence" value="ECO:0007669"/>
    <property type="project" value="InterPro"/>
</dbReference>
<proteinExistence type="predicted"/>
<feature type="compositionally biased region" description="Pro residues" evidence="2">
    <location>
        <begin position="358"/>
        <end position="374"/>
    </location>
</feature>
<feature type="compositionally biased region" description="Polar residues" evidence="2">
    <location>
        <begin position="339"/>
        <end position="356"/>
    </location>
</feature>
<dbReference type="PANTHER" id="PTHR37984">
    <property type="entry name" value="PROTEIN CBG26694"/>
    <property type="match status" value="1"/>
</dbReference>
<evidence type="ECO:0000313" key="4">
    <source>
        <dbReference type="Ensembl" id="ENSSORP00005052352.1"/>
    </source>
</evidence>
<dbReference type="GO" id="GO:0003676">
    <property type="term" value="F:nucleic acid binding"/>
    <property type="evidence" value="ECO:0007669"/>
    <property type="project" value="InterPro"/>
</dbReference>